<dbReference type="AlphaFoldDB" id="A0A173FZZ7"/>
<comment type="subcellular location">
    <subcellularLocation>
        <location evidence="1">Plastid</location>
    </subcellularLocation>
</comment>
<feature type="domain" description="NmrA-like" evidence="5">
    <location>
        <begin position="2"/>
        <end position="238"/>
    </location>
</feature>
<keyword evidence="3 6" id="KW-0934">Plastid</keyword>
<dbReference type="InterPro" id="IPR044256">
    <property type="entry name" value="HCF244-like"/>
</dbReference>
<dbReference type="GO" id="GO:0015979">
    <property type="term" value="P:photosynthesis"/>
    <property type="evidence" value="ECO:0007669"/>
    <property type="project" value="UniProtKB-KW"/>
</dbReference>
<geneLocation type="plastid" evidence="6"/>
<evidence type="ECO:0000256" key="2">
    <source>
        <dbReference type="ARBA" id="ARBA00022531"/>
    </source>
</evidence>
<dbReference type="EMBL" id="KU053957">
    <property type="protein sequence ID" value="ANH09604.1"/>
    <property type="molecule type" value="Genomic_DNA"/>
</dbReference>
<sequence length="322" mass="36801">MTLLVLGPTGTLGRQIVRKALNEGFQVKCFVRNFRKATFLKEWGAELVYGDLKLPETIPSTLIGVSAIIDASTSRATDLYNLNQIDLYSKRVLINAAKLAKIKRYIFFSVLNSHKYPTIPLMNLKVKIENYLRESDIGYTIFMLAGFFQGLIAQYAVPILDQKGVWMTGDKTRIAYIDTQDVAKFAIKSFSFIQLSKKNLPLVGNFAWTSSEIIILCEKLSGKRAKVSKISIFILRLIRNFANCFQWAWQISDRLAFAELLAQGDDFNASMDEVCNLLQLSSNDNGVLEMYFNEYFEKILKRLRDINYNTIDKNKNLINDDF</sequence>
<name>A0A173FZZ7_GASCM</name>
<dbReference type="PANTHER" id="PTHR47128:SF2">
    <property type="entry name" value="PROTEIN HIGH CHLOROPHYLL FLUORESCENCE PHENOTYPE 244, CHLOROPLASTIC"/>
    <property type="match status" value="1"/>
</dbReference>
<keyword evidence="2" id="KW-0602">Photosynthesis</keyword>
<dbReference type="CDD" id="cd05243">
    <property type="entry name" value="SDR_a5"/>
    <property type="match status" value="1"/>
</dbReference>
<dbReference type="GeneID" id="27983169"/>
<dbReference type="SUPFAM" id="SSF51735">
    <property type="entry name" value="NAD(P)-binding Rossmann-fold domains"/>
    <property type="match status" value="1"/>
</dbReference>
<gene>
    <name evidence="6" type="primary">ycf39</name>
</gene>
<dbReference type="Gene3D" id="3.40.50.720">
    <property type="entry name" value="NAD(P)-binding Rossmann-like Domain"/>
    <property type="match status" value="1"/>
</dbReference>
<dbReference type="Pfam" id="PF05368">
    <property type="entry name" value="NmrA"/>
    <property type="match status" value="1"/>
</dbReference>
<evidence type="ECO:0000256" key="4">
    <source>
        <dbReference type="ARBA" id="ARBA00023276"/>
    </source>
</evidence>
<evidence type="ECO:0000256" key="1">
    <source>
        <dbReference type="ARBA" id="ARBA00004474"/>
    </source>
</evidence>
<keyword evidence="4" id="KW-0604">Photosystem II</keyword>
<dbReference type="GO" id="GO:0009523">
    <property type="term" value="C:photosystem II"/>
    <property type="evidence" value="ECO:0007669"/>
    <property type="project" value="UniProtKB-KW"/>
</dbReference>
<dbReference type="InterPro" id="IPR036291">
    <property type="entry name" value="NAD(P)-bd_dom_sf"/>
</dbReference>
<dbReference type="GO" id="GO:0009536">
    <property type="term" value="C:plastid"/>
    <property type="evidence" value="ECO:0007669"/>
    <property type="project" value="UniProtKB-SubCell"/>
</dbReference>
<protein>
    <submittedName>
        <fullName evidence="6">Hypothetical chloroplast RF39</fullName>
    </submittedName>
</protein>
<accession>A0A173FZZ7</accession>
<reference evidence="6" key="1">
    <citation type="submission" date="2015-11" db="EMBL/GenBank/DDBJ databases">
        <authorList>
            <person name="Zhang Y."/>
            <person name="Guo Z."/>
        </authorList>
    </citation>
    <scope>NUCLEOTIDE SEQUENCE</scope>
</reference>
<dbReference type="RefSeq" id="YP_009257521.1">
    <property type="nucleotide sequence ID" value="NC_030338.1"/>
</dbReference>
<dbReference type="PANTHER" id="PTHR47128">
    <property type="match status" value="1"/>
</dbReference>
<proteinExistence type="predicted"/>
<evidence type="ECO:0000259" key="5">
    <source>
        <dbReference type="Pfam" id="PF05368"/>
    </source>
</evidence>
<organism evidence="6">
    <name type="scientific">Gastroclonium compressum</name>
    <name type="common">Red alga</name>
    <name type="synonym">Coeloseira compressa</name>
    <dbReference type="NCBI Taxonomy" id="1852973"/>
    <lineage>
        <taxon>Eukaryota</taxon>
        <taxon>Rhodophyta</taxon>
        <taxon>Florideophyceae</taxon>
        <taxon>Rhodymeniophycidae</taxon>
        <taxon>Rhodymeniales</taxon>
        <taxon>Champiaceae</taxon>
        <taxon>Coeloseira</taxon>
    </lineage>
</organism>
<reference evidence="6" key="2">
    <citation type="submission" date="2016-06" db="EMBL/GenBank/DDBJ databases">
        <title>Genomic and phylogenetic analysis of Gastroclonium compressum supports its reinstatement to Coeloseira (Champiaceae, Rhodophyta).</title>
        <authorList>
            <person name="Kilpatrick Z."/>
            <person name="Hughey J.R."/>
        </authorList>
    </citation>
    <scope>NUCLEOTIDE SEQUENCE</scope>
</reference>
<evidence type="ECO:0000256" key="3">
    <source>
        <dbReference type="ARBA" id="ARBA00022640"/>
    </source>
</evidence>
<dbReference type="InterPro" id="IPR008030">
    <property type="entry name" value="NmrA-like"/>
</dbReference>
<evidence type="ECO:0000313" key="6">
    <source>
        <dbReference type="EMBL" id="ANH09604.1"/>
    </source>
</evidence>